<evidence type="ECO:0000256" key="2">
    <source>
        <dbReference type="SAM" id="SignalP"/>
    </source>
</evidence>
<dbReference type="Proteomes" id="UP001243286">
    <property type="component" value="Unassembled WGS sequence"/>
</dbReference>
<evidence type="ECO:0008006" key="5">
    <source>
        <dbReference type="Google" id="ProtNLM"/>
    </source>
</evidence>
<sequence>MKKVTVRKAMASTLVTALVLTGVGVNSNIADAATKTTQVAKKKFDYKKYRAKQTKVVASYGSTLFHLGNLGGIKVPDYITDSVYRAKVEANNKKSKQYMTDRKKARKEEEALKKLIKEVNTQKERKAADKRIDALKKETIRLTKAEKVLTKEGQALYKVIVDYENNQIKLFEGQYGSITKALTVLDYKDYANRLKTYLDANNFSADEKIEIMDQVYDRLLYAREDSSEIVGDKRGAIRLLVYAGKFEEANQLFVNTKETILVEENAKLDALYTKIIEVYMTKK</sequence>
<evidence type="ECO:0000313" key="4">
    <source>
        <dbReference type="Proteomes" id="UP001243286"/>
    </source>
</evidence>
<keyword evidence="1" id="KW-0175">Coiled coil</keyword>
<protein>
    <recommendedName>
        <fullName evidence="5">SbsC C-terminal domain-containing protein</fullName>
    </recommendedName>
</protein>
<evidence type="ECO:0000313" key="3">
    <source>
        <dbReference type="EMBL" id="MDI3235134.1"/>
    </source>
</evidence>
<comment type="caution">
    <text evidence="3">The sequence shown here is derived from an EMBL/GenBank/DDBJ whole genome shotgun (WGS) entry which is preliminary data.</text>
</comment>
<organism evidence="3 4">
    <name type="scientific">Exiguobacterium antarcticum</name>
    <dbReference type="NCBI Taxonomy" id="132920"/>
    <lineage>
        <taxon>Bacteria</taxon>
        <taxon>Bacillati</taxon>
        <taxon>Bacillota</taxon>
        <taxon>Bacilli</taxon>
        <taxon>Bacillales</taxon>
        <taxon>Bacillales Family XII. Incertae Sedis</taxon>
        <taxon>Exiguobacterium</taxon>
    </lineage>
</organism>
<feature type="signal peptide" evidence="2">
    <location>
        <begin position="1"/>
        <end position="32"/>
    </location>
</feature>
<reference evidence="3 4" key="1">
    <citation type="submission" date="2023-04" db="EMBL/GenBank/DDBJ databases">
        <title>Antarctic isolates genomes.</title>
        <authorList>
            <person name="Dimov S.G."/>
        </authorList>
    </citation>
    <scope>NUCLEOTIDE SEQUENCE [LARGE SCALE GENOMIC DNA]</scope>
    <source>
        <strain evidence="3 4">AL19</strain>
    </source>
</reference>
<keyword evidence="4" id="KW-1185">Reference proteome</keyword>
<gene>
    <name evidence="3" type="ORF">QK289_08965</name>
</gene>
<dbReference type="EMBL" id="JASBQV010000012">
    <property type="protein sequence ID" value="MDI3235134.1"/>
    <property type="molecule type" value="Genomic_DNA"/>
</dbReference>
<keyword evidence="2" id="KW-0732">Signal</keyword>
<evidence type="ECO:0000256" key="1">
    <source>
        <dbReference type="SAM" id="Coils"/>
    </source>
</evidence>
<dbReference type="RefSeq" id="WP_282356346.1">
    <property type="nucleotide sequence ID" value="NZ_JASBQV010000012.1"/>
</dbReference>
<feature type="chain" id="PRO_5046155298" description="SbsC C-terminal domain-containing protein" evidence="2">
    <location>
        <begin position="33"/>
        <end position="283"/>
    </location>
</feature>
<accession>A0ABT6R2G9</accession>
<feature type="coiled-coil region" evidence="1">
    <location>
        <begin position="102"/>
        <end position="138"/>
    </location>
</feature>
<proteinExistence type="predicted"/>
<name>A0ABT6R2G9_9BACL</name>